<dbReference type="Proteomes" id="UP001160390">
    <property type="component" value="Unassembled WGS sequence"/>
</dbReference>
<dbReference type="CDD" id="cd00303">
    <property type="entry name" value="retropepsin_like"/>
    <property type="match status" value="2"/>
</dbReference>
<dbReference type="AlphaFoldDB" id="A0AA35MDM0"/>
<proteinExistence type="predicted"/>
<name>A0AA35MDM0_9HYPO</name>
<evidence type="ECO:0000313" key="3">
    <source>
        <dbReference type="Proteomes" id="UP001160390"/>
    </source>
</evidence>
<dbReference type="InterPro" id="IPR021109">
    <property type="entry name" value="Peptidase_aspartic_dom_sf"/>
</dbReference>
<reference evidence="2" key="1">
    <citation type="submission" date="2023-01" db="EMBL/GenBank/DDBJ databases">
        <authorList>
            <person name="Piombo E."/>
        </authorList>
    </citation>
    <scope>NUCLEOTIDE SEQUENCE</scope>
</reference>
<gene>
    <name evidence="2" type="ORF">CCHLO57077_00012339</name>
</gene>
<organism evidence="2 3">
    <name type="scientific">Clonostachys chloroleuca</name>
    <dbReference type="NCBI Taxonomy" id="1926264"/>
    <lineage>
        <taxon>Eukaryota</taxon>
        <taxon>Fungi</taxon>
        <taxon>Dikarya</taxon>
        <taxon>Ascomycota</taxon>
        <taxon>Pezizomycotina</taxon>
        <taxon>Sordariomycetes</taxon>
        <taxon>Hypocreomycetidae</taxon>
        <taxon>Hypocreales</taxon>
        <taxon>Bionectriaceae</taxon>
        <taxon>Clonostachys</taxon>
    </lineage>
</organism>
<dbReference type="Gene3D" id="2.40.70.10">
    <property type="entry name" value="Acid Proteases"/>
    <property type="match status" value="1"/>
</dbReference>
<sequence>MCNPELFPQKLSLDVEKYCLSRLRRAACPDTGSDVNIISLETARRLGFSPDIRKNEKVDFRLANNQLVKAIGQFDIACSFGVGTPWHDLSLNCIFHIFNTLSVPLIMGMQFLEMTETYSKHQNRLVEETVPHMHSLQVNSVGRPRKSLICRLDTYVSLATADTGSDIDLISGDYSRRRGFPIDEAFHDIMLADGTVEQTCGLIRSSFTVGLVDDVRGFMPKSQTISLDFFVLSNLSSDVLIGQDTIEELNIFANHSESFIPSIPLRGIRQRAGKRLWATIRGTDRSKDPSSVADMERKWELDDQRENARREVRHAETAQMAEEDREVAQIVEAAEIWNYEATKRAQKELESNQSWRTVRLFSEIHPNPPELLNNGDLACVSTSLLSRTQSNIRLRTMRVSVQWLYCTIILNPISSKRTMLWLLTAIPNIPGHTEVHNSSRPLHCLDIGCLQGEDDKGFKRKNDLTQHGHIHNSPSYQHLRLYHPTCDENDPQLREVLPKRFAILEAAGNWFN</sequence>
<feature type="coiled-coil region" evidence="1">
    <location>
        <begin position="298"/>
        <end position="325"/>
    </location>
</feature>
<comment type="caution">
    <text evidence="2">The sequence shown here is derived from an EMBL/GenBank/DDBJ whole genome shotgun (WGS) entry which is preliminary data.</text>
</comment>
<dbReference type="EMBL" id="CABFNP030001250">
    <property type="protein sequence ID" value="CAI6094236.1"/>
    <property type="molecule type" value="Genomic_DNA"/>
</dbReference>
<evidence type="ECO:0000256" key="1">
    <source>
        <dbReference type="SAM" id="Coils"/>
    </source>
</evidence>
<evidence type="ECO:0000313" key="2">
    <source>
        <dbReference type="EMBL" id="CAI6094236.1"/>
    </source>
</evidence>
<protein>
    <submittedName>
        <fullName evidence="2">Uncharacterized protein</fullName>
    </submittedName>
</protein>
<accession>A0AA35MDM0</accession>
<keyword evidence="1" id="KW-0175">Coiled coil</keyword>
<keyword evidence="3" id="KW-1185">Reference proteome</keyword>